<gene>
    <name evidence="1" type="ORF">ACFYU5_26115</name>
</gene>
<evidence type="ECO:0000313" key="1">
    <source>
        <dbReference type="EMBL" id="MFF0499902.1"/>
    </source>
</evidence>
<dbReference type="Pfam" id="PF05331">
    <property type="entry name" value="DUF742"/>
    <property type="match status" value="1"/>
</dbReference>
<keyword evidence="2" id="KW-1185">Reference proteome</keyword>
<dbReference type="PANTHER" id="PTHR36221:SF1">
    <property type="entry name" value="DUF742 DOMAIN-CONTAINING PROTEIN"/>
    <property type="match status" value="1"/>
</dbReference>
<sequence length="124" mass="13807">MIERDPWFDDEAGPLVRPFAITRGRARSDHHDLDLITLVMTRYARASPQTTEPEYAEILRLCHAPQSVAEVSAHIGLPVASTKVLISDLIDLGYLTIRSQWPTAASTLDDLALLRMVLDGIRSL</sequence>
<dbReference type="PANTHER" id="PTHR36221">
    <property type="entry name" value="DUF742 DOMAIN-CONTAINING PROTEIN"/>
    <property type="match status" value="1"/>
</dbReference>
<reference evidence="1 2" key="1">
    <citation type="submission" date="2024-10" db="EMBL/GenBank/DDBJ databases">
        <title>The Natural Products Discovery Center: Release of the First 8490 Sequenced Strains for Exploring Actinobacteria Biosynthetic Diversity.</title>
        <authorList>
            <person name="Kalkreuter E."/>
            <person name="Kautsar S.A."/>
            <person name="Yang D."/>
            <person name="Bader C.D."/>
            <person name="Teijaro C.N."/>
            <person name="Fluegel L."/>
            <person name="Davis C.M."/>
            <person name="Simpson J.R."/>
            <person name="Lauterbach L."/>
            <person name="Steele A.D."/>
            <person name="Gui C."/>
            <person name="Meng S."/>
            <person name="Li G."/>
            <person name="Viehrig K."/>
            <person name="Ye F."/>
            <person name="Su P."/>
            <person name="Kiefer A.F."/>
            <person name="Nichols A."/>
            <person name="Cepeda A.J."/>
            <person name="Yan W."/>
            <person name="Fan B."/>
            <person name="Jiang Y."/>
            <person name="Adhikari A."/>
            <person name="Zheng C.-J."/>
            <person name="Schuster L."/>
            <person name="Cowan T.M."/>
            <person name="Smanski M.J."/>
            <person name="Chevrette M.G."/>
            <person name="De Carvalho L.P.S."/>
            <person name="Shen B."/>
        </authorList>
    </citation>
    <scope>NUCLEOTIDE SEQUENCE [LARGE SCALE GENOMIC DNA]</scope>
    <source>
        <strain evidence="1 2">NPDC004119</strain>
    </source>
</reference>
<dbReference type="Proteomes" id="UP001601442">
    <property type="component" value="Unassembled WGS sequence"/>
</dbReference>
<name>A0ABW6P9R1_9NOCA</name>
<comment type="caution">
    <text evidence="1">The sequence shown here is derived from an EMBL/GenBank/DDBJ whole genome shotgun (WGS) entry which is preliminary data.</text>
</comment>
<proteinExistence type="predicted"/>
<organism evidence="1 2">
    <name type="scientific">Nocardia aobensis</name>
    <dbReference type="NCBI Taxonomy" id="257277"/>
    <lineage>
        <taxon>Bacteria</taxon>
        <taxon>Bacillati</taxon>
        <taxon>Actinomycetota</taxon>
        <taxon>Actinomycetes</taxon>
        <taxon>Mycobacteriales</taxon>
        <taxon>Nocardiaceae</taxon>
        <taxon>Nocardia</taxon>
    </lineage>
</organism>
<protein>
    <submittedName>
        <fullName evidence="1">DUF742 domain-containing protein</fullName>
    </submittedName>
</protein>
<dbReference type="RefSeq" id="WP_387398775.1">
    <property type="nucleotide sequence ID" value="NZ_JBIAMT010000005.1"/>
</dbReference>
<dbReference type="EMBL" id="JBIAMT010000005">
    <property type="protein sequence ID" value="MFF0499902.1"/>
    <property type="molecule type" value="Genomic_DNA"/>
</dbReference>
<accession>A0ABW6P9R1</accession>
<dbReference type="InterPro" id="IPR007995">
    <property type="entry name" value="DUF742"/>
</dbReference>
<evidence type="ECO:0000313" key="2">
    <source>
        <dbReference type="Proteomes" id="UP001601442"/>
    </source>
</evidence>